<keyword evidence="8 12" id="KW-0862">Zinc</keyword>
<dbReference type="RefSeq" id="WP_092066072.1">
    <property type="nucleotide sequence ID" value="NZ_FNIN01000012.1"/>
</dbReference>
<evidence type="ECO:0000256" key="10">
    <source>
        <dbReference type="ARBA" id="ARBA00023002"/>
    </source>
</evidence>
<evidence type="ECO:0000313" key="18">
    <source>
        <dbReference type="Proteomes" id="UP000199602"/>
    </source>
</evidence>
<feature type="binding site" evidence="14">
    <location>
        <position position="213"/>
    </location>
    <ligand>
        <name>substrate</name>
    </ligand>
</feature>
<keyword evidence="11" id="KW-0511">Multifunctional enzyme</keyword>
<gene>
    <name evidence="17" type="ORF">SAMN04488516_11220</name>
</gene>
<comment type="similarity">
    <text evidence="5 12">In the C-terminal section; belongs to the HTP reductase family.</text>
</comment>
<dbReference type="PANTHER" id="PTHR38011">
    <property type="entry name" value="DIHYDROFOLATE REDUCTASE FAMILY PROTEIN (AFU_ORTHOLOGUE AFUA_8G06820)"/>
    <property type="match status" value="1"/>
</dbReference>
<evidence type="ECO:0000256" key="11">
    <source>
        <dbReference type="ARBA" id="ARBA00023268"/>
    </source>
</evidence>
<feature type="binding site" evidence="14">
    <location>
        <position position="301"/>
    </location>
    <ligand>
        <name>substrate</name>
    </ligand>
</feature>
<comment type="function">
    <text evidence="1 12">Converts 2,5-diamino-6-(ribosylamino)-4(3h)-pyrimidinone 5'-phosphate into 5-amino-6-(ribosylamino)-2,4(1h,3h)-pyrimidinedione 5'-phosphate.</text>
</comment>
<dbReference type="PANTHER" id="PTHR38011:SF7">
    <property type="entry name" value="2,5-DIAMINO-6-RIBOSYLAMINO-4(3H)-PYRIMIDINONE 5'-PHOSPHATE REDUCTASE"/>
    <property type="match status" value="1"/>
</dbReference>
<comment type="cofactor">
    <cofactor evidence="12 15">
        <name>Zn(2+)</name>
        <dbReference type="ChEBI" id="CHEBI:29105"/>
    </cofactor>
    <text evidence="12 15">Binds 1 zinc ion.</text>
</comment>
<comment type="similarity">
    <text evidence="4 12">In the N-terminal section; belongs to the cytidine and deoxycytidylate deaminase family.</text>
</comment>
<evidence type="ECO:0000259" key="16">
    <source>
        <dbReference type="PROSITE" id="PS51747"/>
    </source>
</evidence>
<proteinExistence type="inferred from homology"/>
<comment type="catalytic activity">
    <reaction evidence="12">
        <text>2,5-diamino-6-hydroxy-4-(5-phosphoribosylamino)-pyrimidine + H2O + H(+) = 5-amino-6-(5-phospho-D-ribosylamino)uracil + NH4(+)</text>
        <dbReference type="Rhea" id="RHEA:21868"/>
        <dbReference type="ChEBI" id="CHEBI:15377"/>
        <dbReference type="ChEBI" id="CHEBI:15378"/>
        <dbReference type="ChEBI" id="CHEBI:28938"/>
        <dbReference type="ChEBI" id="CHEBI:58453"/>
        <dbReference type="ChEBI" id="CHEBI:58614"/>
        <dbReference type="EC" id="3.5.4.26"/>
    </reaction>
</comment>
<dbReference type="Gene3D" id="3.40.140.10">
    <property type="entry name" value="Cytidine Deaminase, domain 2"/>
    <property type="match status" value="1"/>
</dbReference>
<dbReference type="InterPro" id="IPR002734">
    <property type="entry name" value="RibDG_C"/>
</dbReference>
<feature type="binding site" evidence="14">
    <location>
        <position position="206"/>
    </location>
    <ligand>
        <name>substrate</name>
    </ligand>
</feature>
<sequence length="371" mass="41800">MTDRQIKTFMKMAISLAKKGKGKTAPNPCVGAVLTKDGQIVAKGYHRKYGCAHAEVEAITDAKKKGIDTSKCSLFVTLEPCNHYGKTPPCTKAILEAKIKEVYIGTLDPNPKVNGGGAQFLQQQGVKVVYPILEKECQNLIRDFYCWTIQKRPFFYLKLASTIDGKIATSTGASNWISCEKSRKLVHKLRSKVNGVLIGGGTLRKDNPKLTVRLKHTSSTPKAIILTKHLPSNPIQYYLGSKRPQETIFFALQNKDNQKTINSFKNLGIKTILVPEKDNFLDLYKVASWLFQNQYYYILIEGGGFIAQSFFFNHLVDEFWLFLAPKIMGDQAGISSFWGRKANSIQDCLSLKLKKHRKVDQDLLLIFQPRD</sequence>
<feature type="binding site" evidence="14">
    <location>
        <position position="202"/>
    </location>
    <ligand>
        <name>NADP(+)</name>
        <dbReference type="ChEBI" id="CHEBI:58349"/>
    </ligand>
</feature>
<dbReference type="EC" id="1.1.1.193" evidence="12"/>
<comment type="pathway">
    <text evidence="2 12">Cofactor biosynthesis; riboflavin biosynthesis; 5-amino-6-(D-ribitylamino)uracil from GTP: step 2/4.</text>
</comment>
<dbReference type="Gene3D" id="3.40.430.10">
    <property type="entry name" value="Dihydrofolate Reductase, subunit A"/>
    <property type="match status" value="1"/>
</dbReference>
<evidence type="ECO:0000256" key="12">
    <source>
        <dbReference type="PIRNR" id="PIRNR006769"/>
    </source>
</evidence>
<dbReference type="Pfam" id="PF01872">
    <property type="entry name" value="RibD_C"/>
    <property type="match status" value="1"/>
</dbReference>
<feature type="domain" description="CMP/dCMP-type deaminase" evidence="16">
    <location>
        <begin position="4"/>
        <end position="120"/>
    </location>
</feature>
<dbReference type="AlphaFoldDB" id="A0A1H0FF34"/>
<dbReference type="EC" id="3.5.4.26" evidence="12"/>
<dbReference type="PIRSF" id="PIRSF006769">
    <property type="entry name" value="RibD"/>
    <property type="match status" value="1"/>
</dbReference>
<reference evidence="17 18" key="1">
    <citation type="submission" date="2016-10" db="EMBL/GenBank/DDBJ databases">
        <authorList>
            <person name="de Groot N.N."/>
        </authorList>
    </citation>
    <scope>NUCLEOTIDE SEQUENCE [LARGE SCALE GENOMIC DNA]</scope>
    <source>
        <strain evidence="17 18">DSM 15269</strain>
    </source>
</reference>
<keyword evidence="18" id="KW-1185">Reference proteome</keyword>
<name>A0A1H0FF34_9BACT</name>
<evidence type="ECO:0000256" key="7">
    <source>
        <dbReference type="ARBA" id="ARBA00022723"/>
    </source>
</evidence>
<dbReference type="GO" id="GO:0008835">
    <property type="term" value="F:diaminohydroxyphosphoribosylaminopyrimidine deaminase activity"/>
    <property type="evidence" value="ECO:0007669"/>
    <property type="project" value="UniProtKB-EC"/>
</dbReference>
<evidence type="ECO:0000313" key="17">
    <source>
        <dbReference type="EMBL" id="SDN93260.1"/>
    </source>
</evidence>
<feature type="binding site" evidence="15">
    <location>
        <position position="90"/>
    </location>
    <ligand>
        <name>Zn(2+)</name>
        <dbReference type="ChEBI" id="CHEBI:29105"/>
        <note>catalytic</note>
    </ligand>
</feature>
<dbReference type="SUPFAM" id="SSF53927">
    <property type="entry name" value="Cytidine deaminase-like"/>
    <property type="match status" value="1"/>
</dbReference>
<feature type="binding site" evidence="14">
    <location>
        <position position="210"/>
    </location>
    <ligand>
        <name>substrate</name>
    </ligand>
</feature>
<keyword evidence="9 12" id="KW-0521">NADP</keyword>
<feature type="binding site" evidence="14">
    <location>
        <position position="190"/>
    </location>
    <ligand>
        <name>substrate</name>
    </ligand>
</feature>
<feature type="binding site" evidence="14">
    <location>
        <begin position="303"/>
        <end position="309"/>
    </location>
    <ligand>
        <name>NADP(+)</name>
        <dbReference type="ChEBI" id="CHEBI:58349"/>
    </ligand>
</feature>
<dbReference type="InterPro" id="IPR050765">
    <property type="entry name" value="Riboflavin_Biosynth_HTPR"/>
</dbReference>
<comment type="pathway">
    <text evidence="3 12">Cofactor biosynthesis; riboflavin biosynthesis; 5-amino-6-(D-ribitylamino)uracil from GTP: step 3/4.</text>
</comment>
<evidence type="ECO:0000256" key="14">
    <source>
        <dbReference type="PIRSR" id="PIRSR006769-2"/>
    </source>
</evidence>
<dbReference type="InterPro" id="IPR002125">
    <property type="entry name" value="CMP_dCMP_dom"/>
</dbReference>
<evidence type="ECO:0000256" key="15">
    <source>
        <dbReference type="PIRSR" id="PIRSR006769-3"/>
    </source>
</evidence>
<feature type="binding site" evidence="14">
    <location>
        <position position="160"/>
    </location>
    <ligand>
        <name>NADP(+)</name>
        <dbReference type="ChEBI" id="CHEBI:58349"/>
    </ligand>
</feature>
<dbReference type="SUPFAM" id="SSF53597">
    <property type="entry name" value="Dihydrofolate reductase-like"/>
    <property type="match status" value="1"/>
</dbReference>
<dbReference type="EMBL" id="FNIN01000012">
    <property type="protein sequence ID" value="SDN93260.1"/>
    <property type="molecule type" value="Genomic_DNA"/>
</dbReference>
<dbReference type="OrthoDB" id="9800865at2"/>
<keyword evidence="12" id="KW-0378">Hydrolase</keyword>
<dbReference type="NCBIfam" id="TIGR00326">
    <property type="entry name" value="eubact_ribD"/>
    <property type="match status" value="1"/>
</dbReference>
<dbReference type="InterPro" id="IPR004794">
    <property type="entry name" value="Eubact_RibD"/>
</dbReference>
<keyword evidence="6 12" id="KW-0686">Riboflavin biosynthesis</keyword>
<evidence type="ECO:0000256" key="4">
    <source>
        <dbReference type="ARBA" id="ARBA00005259"/>
    </source>
</evidence>
<evidence type="ECO:0000256" key="2">
    <source>
        <dbReference type="ARBA" id="ARBA00004882"/>
    </source>
</evidence>
<dbReference type="GO" id="GO:0009231">
    <property type="term" value="P:riboflavin biosynthetic process"/>
    <property type="evidence" value="ECO:0007669"/>
    <property type="project" value="UniProtKB-UniPathway"/>
</dbReference>
<evidence type="ECO:0000256" key="1">
    <source>
        <dbReference type="ARBA" id="ARBA00002151"/>
    </source>
</evidence>
<accession>A0A1H0FF34</accession>
<evidence type="ECO:0000256" key="13">
    <source>
        <dbReference type="PIRSR" id="PIRSR006769-1"/>
    </source>
</evidence>
<dbReference type="InterPro" id="IPR016193">
    <property type="entry name" value="Cytidine_deaminase-like"/>
</dbReference>
<dbReference type="GO" id="GO:0008703">
    <property type="term" value="F:5-amino-6-(5-phosphoribosylamino)uracil reductase activity"/>
    <property type="evidence" value="ECO:0007669"/>
    <property type="project" value="UniProtKB-EC"/>
</dbReference>
<feature type="binding site" evidence="15">
    <location>
        <position position="53"/>
    </location>
    <ligand>
        <name>Zn(2+)</name>
        <dbReference type="ChEBI" id="CHEBI:29105"/>
        <note>catalytic</note>
    </ligand>
</feature>
<evidence type="ECO:0000256" key="8">
    <source>
        <dbReference type="ARBA" id="ARBA00022833"/>
    </source>
</evidence>
<dbReference type="GO" id="GO:0008270">
    <property type="term" value="F:zinc ion binding"/>
    <property type="evidence" value="ECO:0007669"/>
    <property type="project" value="InterPro"/>
</dbReference>
<dbReference type="Pfam" id="PF00383">
    <property type="entry name" value="dCMP_cyt_deam_1"/>
    <property type="match status" value="1"/>
</dbReference>
<dbReference type="CDD" id="cd01284">
    <property type="entry name" value="Riboflavin_deaminase-reductase"/>
    <property type="match status" value="1"/>
</dbReference>
<organism evidence="17 18">
    <name type="scientific">Desulfonauticus submarinus</name>
    <dbReference type="NCBI Taxonomy" id="206665"/>
    <lineage>
        <taxon>Bacteria</taxon>
        <taxon>Pseudomonadati</taxon>
        <taxon>Thermodesulfobacteriota</taxon>
        <taxon>Desulfovibrionia</taxon>
        <taxon>Desulfovibrionales</taxon>
        <taxon>Desulfonauticaceae</taxon>
        <taxon>Desulfonauticus</taxon>
    </lineage>
</organism>
<dbReference type="Proteomes" id="UP000199602">
    <property type="component" value="Unassembled WGS sequence"/>
</dbReference>
<feature type="binding site" evidence="14">
    <location>
        <position position="174"/>
    </location>
    <ligand>
        <name>substrate</name>
    </ligand>
</feature>
<feature type="binding site" evidence="15">
    <location>
        <position position="81"/>
    </location>
    <ligand>
        <name>Zn(2+)</name>
        <dbReference type="ChEBI" id="CHEBI:29105"/>
        <note>catalytic</note>
    </ligand>
</feature>
<evidence type="ECO:0000256" key="5">
    <source>
        <dbReference type="ARBA" id="ARBA00007417"/>
    </source>
</evidence>
<evidence type="ECO:0000256" key="6">
    <source>
        <dbReference type="ARBA" id="ARBA00022619"/>
    </source>
</evidence>
<comment type="catalytic activity">
    <reaction evidence="12">
        <text>5-amino-6-(5-phospho-D-ribitylamino)uracil + NADP(+) = 5-amino-6-(5-phospho-D-ribosylamino)uracil + NADPH + H(+)</text>
        <dbReference type="Rhea" id="RHEA:17845"/>
        <dbReference type="ChEBI" id="CHEBI:15378"/>
        <dbReference type="ChEBI" id="CHEBI:57783"/>
        <dbReference type="ChEBI" id="CHEBI:58349"/>
        <dbReference type="ChEBI" id="CHEBI:58421"/>
        <dbReference type="ChEBI" id="CHEBI:58453"/>
        <dbReference type="EC" id="1.1.1.193"/>
    </reaction>
</comment>
<dbReference type="STRING" id="206665.SAMN04488516_11220"/>
<protein>
    <recommendedName>
        <fullName evidence="12">Riboflavin biosynthesis protein RibD</fullName>
    </recommendedName>
    <domain>
        <recommendedName>
            <fullName evidence="12">Diaminohydroxyphosphoribosylaminopyrimidine deaminase</fullName>
            <shortName evidence="12">DRAP deaminase</shortName>
            <ecNumber evidence="12">3.5.4.26</ecNumber>
        </recommendedName>
        <alternativeName>
            <fullName evidence="12">Riboflavin-specific deaminase</fullName>
        </alternativeName>
    </domain>
    <domain>
        <recommendedName>
            <fullName evidence="12">5-amino-6-(5-phosphoribosylamino)uracil reductase</fullName>
            <ecNumber evidence="12">1.1.1.193</ecNumber>
        </recommendedName>
        <alternativeName>
            <fullName evidence="12">HTP reductase</fullName>
        </alternativeName>
    </domain>
</protein>
<dbReference type="PROSITE" id="PS51747">
    <property type="entry name" value="CYT_DCMP_DEAMINASES_2"/>
    <property type="match status" value="1"/>
</dbReference>
<dbReference type="InterPro" id="IPR024072">
    <property type="entry name" value="DHFR-like_dom_sf"/>
</dbReference>
<keyword evidence="7 12" id="KW-0479">Metal-binding</keyword>
<feature type="binding site" evidence="14">
    <location>
        <position position="176"/>
    </location>
    <ligand>
        <name>NADP(+)</name>
        <dbReference type="ChEBI" id="CHEBI:58349"/>
    </ligand>
</feature>
<dbReference type="PROSITE" id="PS00903">
    <property type="entry name" value="CYT_DCMP_DEAMINASES_1"/>
    <property type="match status" value="1"/>
</dbReference>
<dbReference type="UniPathway" id="UPA00275">
    <property type="reaction ID" value="UER00401"/>
</dbReference>
<dbReference type="InterPro" id="IPR016192">
    <property type="entry name" value="APOBEC/CMP_deaminase_Zn-bd"/>
</dbReference>
<feature type="active site" description="Proton donor" evidence="13">
    <location>
        <position position="55"/>
    </location>
</feature>
<keyword evidence="10 12" id="KW-0560">Oxidoreductase</keyword>
<evidence type="ECO:0000256" key="9">
    <source>
        <dbReference type="ARBA" id="ARBA00022857"/>
    </source>
</evidence>
<evidence type="ECO:0000256" key="3">
    <source>
        <dbReference type="ARBA" id="ARBA00004910"/>
    </source>
</evidence>